<dbReference type="InterPro" id="IPR000843">
    <property type="entry name" value="HTH_LacI"/>
</dbReference>
<dbReference type="Gene3D" id="1.10.260.40">
    <property type="entry name" value="lambda repressor-like DNA-binding domains"/>
    <property type="match status" value="1"/>
</dbReference>
<dbReference type="PANTHER" id="PTHR30146:SF120">
    <property type="entry name" value="ALANINE RACEMASE"/>
    <property type="match status" value="1"/>
</dbReference>
<dbReference type="EMBL" id="BSNK01000002">
    <property type="protein sequence ID" value="GLQ23754.1"/>
    <property type="molecule type" value="Genomic_DNA"/>
</dbReference>
<organism evidence="5 6">
    <name type="scientific">Algimonas ampicilliniresistens</name>
    <dbReference type="NCBI Taxonomy" id="1298735"/>
    <lineage>
        <taxon>Bacteria</taxon>
        <taxon>Pseudomonadati</taxon>
        <taxon>Pseudomonadota</taxon>
        <taxon>Alphaproteobacteria</taxon>
        <taxon>Maricaulales</taxon>
        <taxon>Robiginitomaculaceae</taxon>
        <taxon>Algimonas</taxon>
    </lineage>
</organism>
<dbReference type="InterPro" id="IPR010982">
    <property type="entry name" value="Lambda_DNA-bd_dom_sf"/>
</dbReference>
<evidence type="ECO:0000259" key="4">
    <source>
        <dbReference type="PROSITE" id="PS50932"/>
    </source>
</evidence>
<dbReference type="PROSITE" id="PS50932">
    <property type="entry name" value="HTH_LACI_2"/>
    <property type="match status" value="1"/>
</dbReference>
<evidence type="ECO:0000256" key="3">
    <source>
        <dbReference type="ARBA" id="ARBA00023163"/>
    </source>
</evidence>
<keyword evidence="1" id="KW-0805">Transcription regulation</keyword>
<dbReference type="Gene3D" id="3.40.50.2300">
    <property type="match status" value="2"/>
</dbReference>
<evidence type="ECO:0000313" key="5">
    <source>
        <dbReference type="EMBL" id="GLQ23754.1"/>
    </source>
</evidence>
<dbReference type="Proteomes" id="UP001161391">
    <property type="component" value="Unassembled WGS sequence"/>
</dbReference>
<gene>
    <name evidence="5" type="ORF">GCM10007853_16280</name>
</gene>
<keyword evidence="6" id="KW-1185">Reference proteome</keyword>
<dbReference type="Pfam" id="PF13377">
    <property type="entry name" value="Peripla_BP_3"/>
    <property type="match status" value="1"/>
</dbReference>
<dbReference type="SMART" id="SM00354">
    <property type="entry name" value="HTH_LACI"/>
    <property type="match status" value="1"/>
</dbReference>
<dbReference type="CDD" id="cd01392">
    <property type="entry name" value="HTH_LacI"/>
    <property type="match status" value="1"/>
</dbReference>
<dbReference type="SUPFAM" id="SSF47413">
    <property type="entry name" value="lambda repressor-like DNA-binding domains"/>
    <property type="match status" value="1"/>
</dbReference>
<dbReference type="PROSITE" id="PS00356">
    <property type="entry name" value="HTH_LACI_1"/>
    <property type="match status" value="1"/>
</dbReference>
<protein>
    <submittedName>
        <fullName evidence="5">LacI family transcriptional regulator</fullName>
    </submittedName>
</protein>
<evidence type="ECO:0000256" key="2">
    <source>
        <dbReference type="ARBA" id="ARBA00023125"/>
    </source>
</evidence>
<dbReference type="PANTHER" id="PTHR30146">
    <property type="entry name" value="LACI-RELATED TRANSCRIPTIONAL REPRESSOR"/>
    <property type="match status" value="1"/>
</dbReference>
<reference evidence="5" key="1">
    <citation type="journal article" date="2014" name="Int. J. Syst. Evol. Microbiol.">
        <title>Complete genome of a new Firmicutes species belonging to the dominant human colonic microbiota ('Ruminococcus bicirculans') reveals two chromosomes and a selective capacity to utilize plant glucans.</title>
        <authorList>
            <consortium name="NISC Comparative Sequencing Program"/>
            <person name="Wegmann U."/>
            <person name="Louis P."/>
            <person name="Goesmann A."/>
            <person name="Henrissat B."/>
            <person name="Duncan S.H."/>
            <person name="Flint H.J."/>
        </authorList>
    </citation>
    <scope>NUCLEOTIDE SEQUENCE</scope>
    <source>
        <strain evidence="5">NBRC 108219</strain>
    </source>
</reference>
<keyword evidence="3" id="KW-0804">Transcription</keyword>
<dbReference type="Pfam" id="PF00356">
    <property type="entry name" value="LacI"/>
    <property type="match status" value="1"/>
</dbReference>
<keyword evidence="2" id="KW-0238">DNA-binding</keyword>
<comment type="caution">
    <text evidence="5">The sequence shown here is derived from an EMBL/GenBank/DDBJ whole genome shotgun (WGS) entry which is preliminary data.</text>
</comment>
<name>A0ABQ5V9U1_9PROT</name>
<dbReference type="SUPFAM" id="SSF53822">
    <property type="entry name" value="Periplasmic binding protein-like I"/>
    <property type="match status" value="1"/>
</dbReference>
<evidence type="ECO:0000256" key="1">
    <source>
        <dbReference type="ARBA" id="ARBA00023015"/>
    </source>
</evidence>
<dbReference type="InterPro" id="IPR028082">
    <property type="entry name" value="Peripla_BP_I"/>
</dbReference>
<feature type="domain" description="HTH lacI-type" evidence="4">
    <location>
        <begin position="5"/>
        <end position="48"/>
    </location>
</feature>
<proteinExistence type="predicted"/>
<accession>A0ABQ5V9U1</accession>
<reference evidence="5" key="2">
    <citation type="submission" date="2023-01" db="EMBL/GenBank/DDBJ databases">
        <title>Draft genome sequence of Algimonas ampicilliniresistens strain NBRC 108219.</title>
        <authorList>
            <person name="Sun Q."/>
            <person name="Mori K."/>
        </authorList>
    </citation>
    <scope>NUCLEOTIDE SEQUENCE</scope>
    <source>
        <strain evidence="5">NBRC 108219</strain>
    </source>
</reference>
<evidence type="ECO:0000313" key="6">
    <source>
        <dbReference type="Proteomes" id="UP001161391"/>
    </source>
</evidence>
<sequence>MTKKVRLEDIALEAGVSIATVSRALSDNPAVSDKTKRRIWDMARRQGYNIRSVPSSGVSADATLSIIVPKPQGRCQWMLDPFFQALLGGIGEAARALSCDYHVSHSDPQNYDDLSRLLDSSRAAGIIFLGQSSLHDRLNRLTGHPMKFIVWGGQLPGQDYASVGSDNLKGGEITAAHLARLGRKRIAFFGDTDAPEINQRFQGYRRALEKFDLDLDPDLVFPAPFEIESAANAMHSLILRGTEFDAAVCASDLVAIGVIRALRQSGRSVPDDVSVVGYDDIQLARYIEPPLTTIRQDLTLAGRLMVMKLLNASGPSDLRSERLPTELIQRESCGSLS</sequence>
<dbReference type="InterPro" id="IPR046335">
    <property type="entry name" value="LacI/GalR-like_sensor"/>
</dbReference>
<dbReference type="RefSeq" id="WP_284389494.1">
    <property type="nucleotide sequence ID" value="NZ_BSNK01000002.1"/>
</dbReference>